<evidence type="ECO:0000256" key="3">
    <source>
        <dbReference type="ARBA" id="ARBA00023082"/>
    </source>
</evidence>
<gene>
    <name evidence="8" type="ORF">HNR67_000792</name>
</gene>
<feature type="domain" description="RNA polymerase sigma factor 70 region 4 type 2" evidence="7">
    <location>
        <begin position="101"/>
        <end position="152"/>
    </location>
</feature>
<proteinExistence type="inferred from homology"/>
<dbReference type="PANTHER" id="PTHR43133:SF50">
    <property type="entry name" value="ECF RNA POLYMERASE SIGMA FACTOR SIGM"/>
    <property type="match status" value="1"/>
</dbReference>
<dbReference type="InterPro" id="IPR036388">
    <property type="entry name" value="WH-like_DNA-bd_sf"/>
</dbReference>
<dbReference type="CDD" id="cd06171">
    <property type="entry name" value="Sigma70_r4"/>
    <property type="match status" value="1"/>
</dbReference>
<dbReference type="Pfam" id="PF04542">
    <property type="entry name" value="Sigma70_r2"/>
    <property type="match status" value="1"/>
</dbReference>
<dbReference type="InterPro" id="IPR007627">
    <property type="entry name" value="RNA_pol_sigma70_r2"/>
</dbReference>
<accession>A0A7W7C7J8</accession>
<comment type="similarity">
    <text evidence="1">Belongs to the sigma-70 factor family. ECF subfamily.</text>
</comment>
<reference evidence="8 9" key="1">
    <citation type="submission" date="2020-08" db="EMBL/GenBank/DDBJ databases">
        <title>Sequencing the genomes of 1000 actinobacteria strains.</title>
        <authorList>
            <person name="Klenk H.-P."/>
        </authorList>
    </citation>
    <scope>NUCLEOTIDE SEQUENCE [LARGE SCALE GENOMIC DNA]</scope>
    <source>
        <strain evidence="8 9">DSM 44230</strain>
    </source>
</reference>
<dbReference type="InterPro" id="IPR014325">
    <property type="entry name" value="RNA_pol_sigma-E_actinobac"/>
</dbReference>
<name>A0A7W7C7J8_9PSEU</name>
<keyword evidence="3" id="KW-0731">Sigma factor</keyword>
<dbReference type="PANTHER" id="PTHR43133">
    <property type="entry name" value="RNA POLYMERASE ECF-TYPE SIGMA FACTO"/>
    <property type="match status" value="1"/>
</dbReference>
<feature type="domain" description="RNA polymerase sigma-70 region 2" evidence="6">
    <location>
        <begin position="12"/>
        <end position="78"/>
    </location>
</feature>
<dbReference type="Pfam" id="PF08281">
    <property type="entry name" value="Sigma70_r4_2"/>
    <property type="match status" value="1"/>
</dbReference>
<keyword evidence="5" id="KW-0804">Transcription</keyword>
<evidence type="ECO:0000256" key="2">
    <source>
        <dbReference type="ARBA" id="ARBA00023015"/>
    </source>
</evidence>
<protein>
    <submittedName>
        <fullName evidence="8">RNA polymerase sigma-70 factor (Sigma-E family)</fullName>
    </submittedName>
</protein>
<evidence type="ECO:0000259" key="7">
    <source>
        <dbReference type="Pfam" id="PF08281"/>
    </source>
</evidence>
<dbReference type="EMBL" id="JACHMH010000001">
    <property type="protein sequence ID" value="MBB4674674.1"/>
    <property type="molecule type" value="Genomic_DNA"/>
</dbReference>
<dbReference type="InterPro" id="IPR039425">
    <property type="entry name" value="RNA_pol_sigma-70-like"/>
</dbReference>
<keyword evidence="4" id="KW-0238">DNA-binding</keyword>
<comment type="caution">
    <text evidence="8">The sequence shown here is derived from an EMBL/GenBank/DDBJ whole genome shotgun (WGS) entry which is preliminary data.</text>
</comment>
<dbReference type="AlphaFoldDB" id="A0A7W7C7J8"/>
<evidence type="ECO:0000256" key="4">
    <source>
        <dbReference type="ARBA" id="ARBA00023125"/>
    </source>
</evidence>
<dbReference type="SUPFAM" id="SSF88659">
    <property type="entry name" value="Sigma3 and sigma4 domains of RNA polymerase sigma factors"/>
    <property type="match status" value="1"/>
</dbReference>
<evidence type="ECO:0000313" key="9">
    <source>
        <dbReference type="Proteomes" id="UP000533598"/>
    </source>
</evidence>
<dbReference type="InterPro" id="IPR014284">
    <property type="entry name" value="RNA_pol_sigma-70_dom"/>
</dbReference>
<dbReference type="GO" id="GO:0003677">
    <property type="term" value="F:DNA binding"/>
    <property type="evidence" value="ECO:0007669"/>
    <property type="project" value="UniProtKB-KW"/>
</dbReference>
<keyword evidence="2" id="KW-0805">Transcription regulation</keyword>
<evidence type="ECO:0000259" key="6">
    <source>
        <dbReference type="Pfam" id="PF04542"/>
    </source>
</evidence>
<dbReference type="Gene3D" id="1.10.1740.10">
    <property type="match status" value="1"/>
</dbReference>
<dbReference type="InterPro" id="IPR013325">
    <property type="entry name" value="RNA_pol_sigma_r2"/>
</dbReference>
<dbReference type="GO" id="GO:0016987">
    <property type="term" value="F:sigma factor activity"/>
    <property type="evidence" value="ECO:0007669"/>
    <property type="project" value="UniProtKB-KW"/>
</dbReference>
<dbReference type="InterPro" id="IPR013324">
    <property type="entry name" value="RNA_pol_sigma_r3/r4-like"/>
</dbReference>
<dbReference type="InterPro" id="IPR013249">
    <property type="entry name" value="RNA_pol_sigma70_r4_t2"/>
</dbReference>
<evidence type="ECO:0000256" key="1">
    <source>
        <dbReference type="ARBA" id="ARBA00010641"/>
    </source>
</evidence>
<dbReference type="NCBIfam" id="TIGR02937">
    <property type="entry name" value="sigma70-ECF"/>
    <property type="match status" value="1"/>
</dbReference>
<dbReference type="SUPFAM" id="SSF88946">
    <property type="entry name" value="Sigma2 domain of RNA polymerase sigma factors"/>
    <property type="match status" value="1"/>
</dbReference>
<dbReference type="Gene3D" id="1.10.10.10">
    <property type="entry name" value="Winged helix-like DNA-binding domain superfamily/Winged helix DNA-binding domain"/>
    <property type="match status" value="1"/>
</dbReference>
<keyword evidence="9" id="KW-1185">Reference proteome</keyword>
<evidence type="ECO:0000313" key="8">
    <source>
        <dbReference type="EMBL" id="MBB4674674.1"/>
    </source>
</evidence>
<dbReference type="Proteomes" id="UP000533598">
    <property type="component" value="Unassembled WGS sequence"/>
</dbReference>
<evidence type="ECO:0000256" key="5">
    <source>
        <dbReference type="ARBA" id="ARBA00023163"/>
    </source>
</evidence>
<dbReference type="NCBIfam" id="TIGR02983">
    <property type="entry name" value="SigE-fam_strep"/>
    <property type="match status" value="1"/>
</dbReference>
<dbReference type="GO" id="GO:0006352">
    <property type="term" value="P:DNA-templated transcription initiation"/>
    <property type="evidence" value="ECO:0007669"/>
    <property type="project" value="InterPro"/>
</dbReference>
<organism evidence="8 9">
    <name type="scientific">Crossiella cryophila</name>
    <dbReference type="NCBI Taxonomy" id="43355"/>
    <lineage>
        <taxon>Bacteria</taxon>
        <taxon>Bacillati</taxon>
        <taxon>Actinomycetota</taxon>
        <taxon>Actinomycetes</taxon>
        <taxon>Pseudonocardiales</taxon>
        <taxon>Pseudonocardiaceae</taxon>
        <taxon>Crossiella</taxon>
    </lineage>
</organism>
<dbReference type="RefSeq" id="WP_185000767.1">
    <property type="nucleotide sequence ID" value="NZ_BAAAUI010000003.1"/>
</dbReference>
<sequence>MADRNAEFVEFVRARGPALRRTAFLLCGDWHRAEDLTQTALIKLYKAWRRVELHGAVEAYARQVLVRTAIDESRRFWRREKVTAELPDLPIPESGADDALDVRRALAALPKRQRAVVVLRFWEDLPVQEVARLLGCSEGTVKSQSAKGLAALRKSLSGYLVLEAGR</sequence>